<gene>
    <name evidence="1" type="ORF">N7G274_008288</name>
</gene>
<organism evidence="1 2">
    <name type="scientific">Stereocaulon virgatum</name>
    <dbReference type="NCBI Taxonomy" id="373712"/>
    <lineage>
        <taxon>Eukaryota</taxon>
        <taxon>Fungi</taxon>
        <taxon>Dikarya</taxon>
        <taxon>Ascomycota</taxon>
        <taxon>Pezizomycotina</taxon>
        <taxon>Lecanoromycetes</taxon>
        <taxon>OSLEUM clade</taxon>
        <taxon>Lecanoromycetidae</taxon>
        <taxon>Lecanorales</taxon>
        <taxon>Lecanorineae</taxon>
        <taxon>Stereocaulaceae</taxon>
        <taxon>Stereocaulon</taxon>
    </lineage>
</organism>
<keyword evidence="2" id="KW-1185">Reference proteome</keyword>
<evidence type="ECO:0000313" key="2">
    <source>
        <dbReference type="Proteomes" id="UP001590950"/>
    </source>
</evidence>
<name>A0ABR4A6H8_9LECA</name>
<protein>
    <recommendedName>
        <fullName evidence="3">Integrase catalytic domain-containing protein</fullName>
    </recommendedName>
</protein>
<dbReference type="Proteomes" id="UP001590950">
    <property type="component" value="Unassembled WGS sequence"/>
</dbReference>
<evidence type="ECO:0000313" key="1">
    <source>
        <dbReference type="EMBL" id="KAL2038948.1"/>
    </source>
</evidence>
<proteinExistence type="predicted"/>
<comment type="caution">
    <text evidence="1">The sequence shown here is derived from an EMBL/GenBank/DDBJ whole genome shotgun (WGS) entry which is preliminary data.</text>
</comment>
<accession>A0ABR4A6H8</accession>
<dbReference type="EMBL" id="JBEFKJ010000028">
    <property type="protein sequence ID" value="KAL2038948.1"/>
    <property type="molecule type" value="Genomic_DNA"/>
</dbReference>
<evidence type="ECO:0008006" key="3">
    <source>
        <dbReference type="Google" id="ProtNLM"/>
    </source>
</evidence>
<reference evidence="1 2" key="1">
    <citation type="submission" date="2024-09" db="EMBL/GenBank/DDBJ databases">
        <title>Rethinking Asexuality: The Enigmatic Case of Functional Sexual Genes in Lepraria (Stereocaulaceae).</title>
        <authorList>
            <person name="Doellman M."/>
            <person name="Sun Y."/>
            <person name="Barcenas-Pena A."/>
            <person name="Lumbsch H.T."/>
            <person name="Grewe F."/>
        </authorList>
    </citation>
    <scope>NUCLEOTIDE SEQUENCE [LARGE SCALE GENOMIC DNA]</scope>
    <source>
        <strain evidence="1 2">Mercado 3170</strain>
    </source>
</reference>
<sequence length="115" mass="12813">MGRLEKKHILDFRQMQEQCLQTDLLANCQHDALGSSVADWVDSNNHYPHSGIGSLSDNKTFSPYEPRNIYIGNWPQDSATRGTSLERVFTNNATIVHNAISTRRSQISAPPATTA</sequence>